<dbReference type="OrthoDB" id="6421510at2759"/>
<protein>
    <submittedName>
        <fullName evidence="1">Uncharacterized protein</fullName>
    </submittedName>
</protein>
<keyword evidence="2" id="KW-1185">Reference proteome</keyword>
<gene>
    <name evidence="1" type="ORF">Fcan01_23279</name>
</gene>
<proteinExistence type="predicted"/>
<name>A0A226DAK3_FOLCA</name>
<dbReference type="AlphaFoldDB" id="A0A226DAK3"/>
<reference evidence="1 2" key="1">
    <citation type="submission" date="2015-12" db="EMBL/GenBank/DDBJ databases">
        <title>The genome of Folsomia candida.</title>
        <authorList>
            <person name="Faddeeva A."/>
            <person name="Derks M.F."/>
            <person name="Anvar Y."/>
            <person name="Smit S."/>
            <person name="Van Straalen N."/>
            <person name="Roelofs D."/>
        </authorList>
    </citation>
    <scope>NUCLEOTIDE SEQUENCE [LARGE SCALE GENOMIC DNA]</scope>
    <source>
        <strain evidence="1 2">VU population</strain>
        <tissue evidence="1">Whole body</tissue>
    </source>
</reference>
<evidence type="ECO:0000313" key="2">
    <source>
        <dbReference type="Proteomes" id="UP000198287"/>
    </source>
</evidence>
<dbReference type="Proteomes" id="UP000198287">
    <property type="component" value="Unassembled WGS sequence"/>
</dbReference>
<organism evidence="1 2">
    <name type="scientific">Folsomia candida</name>
    <name type="common">Springtail</name>
    <dbReference type="NCBI Taxonomy" id="158441"/>
    <lineage>
        <taxon>Eukaryota</taxon>
        <taxon>Metazoa</taxon>
        <taxon>Ecdysozoa</taxon>
        <taxon>Arthropoda</taxon>
        <taxon>Hexapoda</taxon>
        <taxon>Collembola</taxon>
        <taxon>Entomobryomorpha</taxon>
        <taxon>Isotomoidea</taxon>
        <taxon>Isotomidae</taxon>
        <taxon>Proisotominae</taxon>
        <taxon>Folsomia</taxon>
    </lineage>
</organism>
<comment type="caution">
    <text evidence="1">The sequence shown here is derived from an EMBL/GenBank/DDBJ whole genome shotgun (WGS) entry which is preliminary data.</text>
</comment>
<dbReference type="EMBL" id="LNIX01000027">
    <property type="protein sequence ID" value="OXA42170.1"/>
    <property type="molecule type" value="Genomic_DNA"/>
</dbReference>
<evidence type="ECO:0000313" key="1">
    <source>
        <dbReference type="EMBL" id="OXA42170.1"/>
    </source>
</evidence>
<sequence length="161" mass="17768">MKTKEMKSFNIPTGSYTSSHVVFSGPTPTFLILGILTAKQYVGTYEKSPFAFSRHNLDIVNVQVEGGSNDFLLTLNFQDGSLLGYHSLSSLCTRHLGNGIERTDYEGRNRFLMAVELLPSTGDQFQNQGHNQTKVSLKFSSATTEPLVLICLAEFPSLLQA</sequence>
<accession>A0A226DAK3</accession>